<dbReference type="AlphaFoldDB" id="A0A0F9RIT2"/>
<evidence type="ECO:0000313" key="2">
    <source>
        <dbReference type="EMBL" id="KKN24901.1"/>
    </source>
</evidence>
<feature type="compositionally biased region" description="Basic and acidic residues" evidence="1">
    <location>
        <begin position="9"/>
        <end position="40"/>
    </location>
</feature>
<accession>A0A0F9RIT2</accession>
<gene>
    <name evidence="2" type="ORF">LCGC14_0890190</name>
</gene>
<name>A0A0F9RIT2_9ZZZZ</name>
<protein>
    <submittedName>
        <fullName evidence="2">Uncharacterized protein</fullName>
    </submittedName>
</protein>
<feature type="region of interest" description="Disordered" evidence="1">
    <location>
        <begin position="1"/>
        <end position="40"/>
    </location>
</feature>
<proteinExistence type="predicted"/>
<comment type="caution">
    <text evidence="2">The sequence shown here is derived from an EMBL/GenBank/DDBJ whole genome shotgun (WGS) entry which is preliminary data.</text>
</comment>
<reference evidence="2" key="1">
    <citation type="journal article" date="2015" name="Nature">
        <title>Complex archaea that bridge the gap between prokaryotes and eukaryotes.</title>
        <authorList>
            <person name="Spang A."/>
            <person name="Saw J.H."/>
            <person name="Jorgensen S.L."/>
            <person name="Zaremba-Niedzwiedzka K."/>
            <person name="Martijn J."/>
            <person name="Lind A.E."/>
            <person name="van Eijk R."/>
            <person name="Schleper C."/>
            <person name="Guy L."/>
            <person name="Ettema T.J."/>
        </authorList>
    </citation>
    <scope>NUCLEOTIDE SEQUENCE</scope>
</reference>
<organism evidence="2">
    <name type="scientific">marine sediment metagenome</name>
    <dbReference type="NCBI Taxonomy" id="412755"/>
    <lineage>
        <taxon>unclassified sequences</taxon>
        <taxon>metagenomes</taxon>
        <taxon>ecological metagenomes</taxon>
    </lineage>
</organism>
<dbReference type="EMBL" id="LAZR01002847">
    <property type="protein sequence ID" value="KKN24901.1"/>
    <property type="molecule type" value="Genomic_DNA"/>
</dbReference>
<sequence>MPRQRRKPKNEAPEQAKVRQQLEKVANHAPRSDKTSWNRKNENMGKLLKKIYPFEQSILGIRKRMIPIYDDIAVLREEMVRTCVHPYDLLVHKEDHIVCKFCNSKISIPKTK</sequence>
<evidence type="ECO:0000256" key="1">
    <source>
        <dbReference type="SAM" id="MobiDB-lite"/>
    </source>
</evidence>